<dbReference type="Pfam" id="PF01756">
    <property type="entry name" value="ACOX"/>
    <property type="match status" value="1"/>
</dbReference>
<dbReference type="InterPro" id="IPR012258">
    <property type="entry name" value="Acyl-CoA_oxidase"/>
</dbReference>
<dbReference type="PANTHER" id="PTHR10909:SF267">
    <property type="entry name" value="ACYL-COENZYME A OXIDASE"/>
    <property type="match status" value="1"/>
</dbReference>
<comment type="subcellular location">
    <subcellularLocation>
        <location evidence="2">Peroxisome</location>
    </subcellularLocation>
</comment>
<dbReference type="GO" id="GO:0003997">
    <property type="term" value="F:acyl-CoA oxidase activity"/>
    <property type="evidence" value="ECO:0007669"/>
    <property type="project" value="UniProtKB-EC"/>
</dbReference>
<dbReference type="GO" id="GO:0033540">
    <property type="term" value="P:fatty acid beta-oxidation using acyl-CoA oxidase"/>
    <property type="evidence" value="ECO:0007669"/>
    <property type="project" value="TreeGrafter"/>
</dbReference>
<evidence type="ECO:0000256" key="10">
    <source>
        <dbReference type="ARBA" id="ARBA00023140"/>
    </source>
</evidence>
<evidence type="ECO:0000313" key="14">
    <source>
        <dbReference type="Proteomes" id="UP000444721"/>
    </source>
</evidence>
<dbReference type="InterPro" id="IPR002655">
    <property type="entry name" value="Acyl-CoA_oxidase_C"/>
</dbReference>
<name>A0A6A5BRI2_NAEFO</name>
<dbReference type="FunFam" id="1.20.140.10:FF:000010">
    <property type="entry name" value="Acyl-coenzyme A oxidase"/>
    <property type="match status" value="1"/>
</dbReference>
<evidence type="ECO:0000256" key="7">
    <source>
        <dbReference type="ARBA" id="ARBA00022832"/>
    </source>
</evidence>
<comment type="cofactor">
    <cofactor evidence="1">
        <name>FAD</name>
        <dbReference type="ChEBI" id="CHEBI:57692"/>
    </cofactor>
</comment>
<dbReference type="Gene3D" id="1.20.140.10">
    <property type="entry name" value="Butyryl-CoA Dehydrogenase, subunit A, domain 3"/>
    <property type="match status" value="2"/>
</dbReference>
<evidence type="ECO:0000256" key="5">
    <source>
        <dbReference type="ARBA" id="ARBA00022630"/>
    </source>
</evidence>
<dbReference type="GeneID" id="68111537"/>
<dbReference type="AlphaFoldDB" id="A0A6A5BRI2"/>
<dbReference type="OrthoDB" id="538336at2759"/>
<dbReference type="SUPFAM" id="SSF47203">
    <property type="entry name" value="Acyl-CoA dehydrogenase C-terminal domain-like"/>
    <property type="match status" value="2"/>
</dbReference>
<dbReference type="EMBL" id="VFQX01000037">
    <property type="protein sequence ID" value="KAF0976420.1"/>
    <property type="molecule type" value="Genomic_DNA"/>
</dbReference>
<evidence type="ECO:0000256" key="4">
    <source>
        <dbReference type="ARBA" id="ARBA00012870"/>
    </source>
</evidence>
<keyword evidence="10" id="KW-0576">Peroxisome</keyword>
<dbReference type="EC" id="1.3.3.6" evidence="4"/>
<dbReference type="VEuPathDB" id="AmoebaDB:FDP41_004319"/>
<dbReference type="GO" id="GO:0055088">
    <property type="term" value="P:lipid homeostasis"/>
    <property type="evidence" value="ECO:0007669"/>
    <property type="project" value="TreeGrafter"/>
</dbReference>
<keyword evidence="6" id="KW-0274">FAD</keyword>
<keyword evidence="8" id="KW-0560">Oxidoreductase</keyword>
<keyword evidence="7" id="KW-0276">Fatty acid metabolism</keyword>
<dbReference type="Gene3D" id="2.40.110.10">
    <property type="entry name" value="Butyryl-CoA Dehydrogenase, subunit A, domain 2"/>
    <property type="match status" value="1"/>
</dbReference>
<dbReference type="GO" id="GO:0005504">
    <property type="term" value="F:fatty acid binding"/>
    <property type="evidence" value="ECO:0007669"/>
    <property type="project" value="TreeGrafter"/>
</dbReference>
<evidence type="ECO:0000256" key="9">
    <source>
        <dbReference type="ARBA" id="ARBA00023098"/>
    </source>
</evidence>
<keyword evidence="5" id="KW-0285">Flavoprotein</keyword>
<dbReference type="RefSeq" id="XP_044561133.1">
    <property type="nucleotide sequence ID" value="XM_044707720.1"/>
</dbReference>
<evidence type="ECO:0000256" key="1">
    <source>
        <dbReference type="ARBA" id="ARBA00001974"/>
    </source>
</evidence>
<dbReference type="FunFam" id="2.40.110.10:FF:000005">
    <property type="entry name" value="Acyl-coenzyme A oxidase"/>
    <property type="match status" value="1"/>
</dbReference>
<evidence type="ECO:0000259" key="12">
    <source>
        <dbReference type="Pfam" id="PF22924"/>
    </source>
</evidence>
<keyword evidence="14" id="KW-1185">Reference proteome</keyword>
<evidence type="ECO:0000313" key="13">
    <source>
        <dbReference type="EMBL" id="KAF0976420.1"/>
    </source>
</evidence>
<dbReference type="PANTHER" id="PTHR10909">
    <property type="entry name" value="ELECTRON TRANSPORT OXIDOREDUCTASE"/>
    <property type="match status" value="1"/>
</dbReference>
<sequence length="739" mass="84011">MLNTNAIHHHHHHHDNHMMMVEQKRRLQVLTGHLMPHTTNEQQQGLNGGEMLNSKELMVHANSCSSSSFISNRSGMDLPSNESLRRYHIELKRQDRPLLPNTKSLQELKAFYAKDSSSLSSRLLQSMEASLFSKGFTSSREKIWQVLAQDLYVIDNEWTVHQYRQQLDLQFHEFMKHQLVTTELMNENIYAFLGAAEAALSYDVSFAAKLVVSLQLYGTCIYRLGTEKHRHLLTDLNRAQDIGCFMMTEVAHGSNVKGIETTATFDPSTKEFIIHSPTKSSYKYWIGNSAVYGTKACVFAQLIVNNENKGVHVFVVPIRDPFTLELREGINIKDIGVKQGWNAVDNGCIAFDRVRVPLDALLNRYGEVTPDGKYVSDIKDEGARFGVTLSALSMGRLLYIAGPTFALKAGLTTAIRYAHQRRQFGNKNNLENLIWEYPTHHDLILPMLANTMAFFSGFTTLSDDYTKSIRDHSAAEDFHAIVSGVKAYICEYATPALRELRVACGGHGYSNNNRIGILMNDMCVFGTAEGDSIVLYQQLAKYLFDKAKKKSASSATLKEIFTAENKMAKNAASDILKFDVQKKVLAFRVKKLLEECNSQIGKHLKEKKDFQTAWNLSLVKIIELARSFVELELLFRMQQALLKHAVDNETRDIFKTISDIYAVSILRQNLSFYLIHQYFEIETAQLIMDKTLPTLYEKLKHISLDIVESFNIPDFLLRAPIGIHNKKYVDNTLQSIGFY</sequence>
<gene>
    <name evidence="13" type="ORF">FDP41_004319</name>
</gene>
<dbReference type="GO" id="GO:0005777">
    <property type="term" value="C:peroxisome"/>
    <property type="evidence" value="ECO:0007669"/>
    <property type="project" value="UniProtKB-SubCell"/>
</dbReference>
<dbReference type="InterPro" id="IPR055060">
    <property type="entry name" value="ACOX_C_alpha1"/>
</dbReference>
<dbReference type="Pfam" id="PF22924">
    <property type="entry name" value="ACOX_C_alpha1"/>
    <property type="match status" value="1"/>
</dbReference>
<feature type="domain" description="Acyl-CoA oxidase C-terminal" evidence="11">
    <location>
        <begin position="579"/>
        <end position="724"/>
    </location>
</feature>
<proteinExistence type="inferred from homology"/>
<dbReference type="SUPFAM" id="SSF56645">
    <property type="entry name" value="Acyl-CoA dehydrogenase NM domain-like"/>
    <property type="match status" value="1"/>
</dbReference>
<comment type="caution">
    <text evidence="13">The sequence shown here is derived from an EMBL/GenBank/DDBJ whole genome shotgun (WGS) entry which is preliminary data.</text>
</comment>
<evidence type="ECO:0000256" key="8">
    <source>
        <dbReference type="ARBA" id="ARBA00023002"/>
    </source>
</evidence>
<keyword evidence="9" id="KW-0443">Lipid metabolism</keyword>
<evidence type="ECO:0000256" key="6">
    <source>
        <dbReference type="ARBA" id="ARBA00022827"/>
    </source>
</evidence>
<dbReference type="Proteomes" id="UP000444721">
    <property type="component" value="Unassembled WGS sequence"/>
</dbReference>
<evidence type="ECO:0000256" key="3">
    <source>
        <dbReference type="ARBA" id="ARBA00006288"/>
    </source>
</evidence>
<accession>A0A6A5BRI2</accession>
<evidence type="ECO:0000259" key="11">
    <source>
        <dbReference type="Pfam" id="PF01756"/>
    </source>
</evidence>
<dbReference type="InterPro" id="IPR009100">
    <property type="entry name" value="AcylCoA_DH/oxidase_NM_dom_sf"/>
</dbReference>
<dbReference type="InterPro" id="IPR036250">
    <property type="entry name" value="AcylCo_DH-like_C"/>
</dbReference>
<comment type="similarity">
    <text evidence="3">Belongs to the acyl-CoA oxidase family.</text>
</comment>
<dbReference type="VEuPathDB" id="AmoebaDB:NfTy_084360"/>
<evidence type="ECO:0000256" key="2">
    <source>
        <dbReference type="ARBA" id="ARBA00004275"/>
    </source>
</evidence>
<dbReference type="OMA" id="NEFHHHA"/>
<dbReference type="InterPro" id="IPR046373">
    <property type="entry name" value="Acyl-CoA_Oxase/DH_mid-dom_sf"/>
</dbReference>
<feature type="domain" description="Acyl-CoA oxidase C-alpha1" evidence="12">
    <location>
        <begin position="391"/>
        <end position="543"/>
    </location>
</feature>
<protein>
    <recommendedName>
        <fullName evidence="4">acyl-CoA oxidase</fullName>
        <ecNumber evidence="4">1.3.3.6</ecNumber>
    </recommendedName>
</protein>
<reference evidence="13 14" key="1">
    <citation type="journal article" date="2019" name="Sci. Rep.">
        <title>Nanopore sequencing improves the draft genome of the human pathogenic amoeba Naegleria fowleri.</title>
        <authorList>
            <person name="Liechti N."/>
            <person name="Schurch N."/>
            <person name="Bruggmann R."/>
            <person name="Wittwer M."/>
        </authorList>
    </citation>
    <scope>NUCLEOTIDE SEQUENCE [LARGE SCALE GENOMIC DNA]</scope>
    <source>
        <strain evidence="13 14">ATCC 30894</strain>
    </source>
</reference>
<dbReference type="GO" id="GO:0071949">
    <property type="term" value="F:FAD binding"/>
    <property type="evidence" value="ECO:0007669"/>
    <property type="project" value="InterPro"/>
</dbReference>
<organism evidence="13 14">
    <name type="scientific">Naegleria fowleri</name>
    <name type="common">Brain eating amoeba</name>
    <dbReference type="NCBI Taxonomy" id="5763"/>
    <lineage>
        <taxon>Eukaryota</taxon>
        <taxon>Discoba</taxon>
        <taxon>Heterolobosea</taxon>
        <taxon>Tetramitia</taxon>
        <taxon>Eutetramitia</taxon>
        <taxon>Vahlkampfiidae</taxon>
        <taxon>Naegleria</taxon>
    </lineage>
</organism>
<dbReference type="VEuPathDB" id="AmoebaDB:NF0066130"/>